<feature type="transmembrane region" description="Helical" evidence="8">
    <location>
        <begin position="425"/>
        <end position="445"/>
    </location>
</feature>
<feature type="transmembrane region" description="Helical" evidence="8">
    <location>
        <begin position="384"/>
        <end position="405"/>
    </location>
</feature>
<feature type="transmembrane region" description="Helical" evidence="8">
    <location>
        <begin position="317"/>
        <end position="347"/>
    </location>
</feature>
<reference evidence="9 10" key="1">
    <citation type="submission" date="2023-06" db="EMBL/GenBank/DDBJ databases">
        <title>Roseiconus lacunae JC819 isolated from Gulf of Mannar region, Tamil Nadu.</title>
        <authorList>
            <person name="Pk S."/>
            <person name="Ch S."/>
            <person name="Ch V.R."/>
        </authorList>
    </citation>
    <scope>NUCLEOTIDE SEQUENCE [LARGE SCALE GENOMIC DNA]</scope>
    <source>
        <strain evidence="9 10">JC819</strain>
    </source>
</reference>
<sequence length="624" mass="68454">MSIVTLHRVSFAGLIGDKEMLLDDLHRFGVLEIIPSGQVAKGAAGHASSDRSREALKFLLSAPQRRRQVQNYETFDPHVVEQKALELQDRIATLEAERDDLLQRLDAAKPFGKFRFVPKEQMGDLRLWFYAVPHANIAQVDAAVAETSVRVAAASEIVARDPQCCYVVVVSPVEVPKMPVPRARIGSTGPHEMSRRLDEVELAIEDAQSDRASLTRWCLLFARNLTALQDAAARADADRQTFDTDPVFALEAWVPEQHVDELARYAHKNGFVFSNRPPTPEESPPTLMRNAPRVEAGEDLVNFYMTPGYWTWDPSGIVFISFAIFFAMILADAGYATVLGLMLLVVWRKLGRPNTTDAIFANAADIEQGEPLPERTTGQRFRPVLLMIVLASMIYGVMVGSYFGLTPSTDSVLGYLHVLDINDSHLMMGVAVFVGALHVVLANIMDARRYQDWRDGLSSFGWAAAVGGGLLFAAGTAIPLVAGLKLIGVLVGIAGLLLVLLYTARHEKPLKRLLGGLLGLTKVSAAFGDVLSYLRLFALGLASASLATAFNDMASGIYSSMPRFGLIAALLVLLFGHALNLLLGVSSGVIHGLRLNVIEFFNWGLKDEGRRFTPFRRKEGSLWN</sequence>
<comment type="similarity">
    <text evidence="2">Belongs to the V-ATPase 116 kDa subunit family.</text>
</comment>
<evidence type="ECO:0000313" key="10">
    <source>
        <dbReference type="Proteomes" id="UP001239462"/>
    </source>
</evidence>
<evidence type="ECO:0000256" key="8">
    <source>
        <dbReference type="SAM" id="Phobius"/>
    </source>
</evidence>
<keyword evidence="3" id="KW-0813">Transport</keyword>
<keyword evidence="4 8" id="KW-0812">Transmembrane</keyword>
<evidence type="ECO:0000256" key="6">
    <source>
        <dbReference type="ARBA" id="ARBA00023065"/>
    </source>
</evidence>
<name>A0ABT7PP17_9BACT</name>
<evidence type="ECO:0000256" key="4">
    <source>
        <dbReference type="ARBA" id="ARBA00022692"/>
    </source>
</evidence>
<gene>
    <name evidence="9" type="ORF">QTN89_22585</name>
</gene>
<evidence type="ECO:0000256" key="1">
    <source>
        <dbReference type="ARBA" id="ARBA00004141"/>
    </source>
</evidence>
<dbReference type="EMBL" id="JASZZN010000020">
    <property type="protein sequence ID" value="MDM4018255.1"/>
    <property type="molecule type" value="Genomic_DNA"/>
</dbReference>
<feature type="transmembrane region" description="Helical" evidence="8">
    <location>
        <begin position="486"/>
        <end position="504"/>
    </location>
</feature>
<organism evidence="9 10">
    <name type="scientific">Roseiconus lacunae</name>
    <dbReference type="NCBI Taxonomy" id="2605694"/>
    <lineage>
        <taxon>Bacteria</taxon>
        <taxon>Pseudomonadati</taxon>
        <taxon>Planctomycetota</taxon>
        <taxon>Planctomycetia</taxon>
        <taxon>Pirellulales</taxon>
        <taxon>Pirellulaceae</taxon>
        <taxon>Roseiconus</taxon>
    </lineage>
</organism>
<dbReference type="PANTHER" id="PTHR11629:SF63">
    <property type="entry name" value="V-TYPE PROTON ATPASE SUBUNIT A"/>
    <property type="match status" value="1"/>
</dbReference>
<comment type="caution">
    <text evidence="9">The sequence shown here is derived from an EMBL/GenBank/DDBJ whole genome shotgun (WGS) entry which is preliminary data.</text>
</comment>
<keyword evidence="10" id="KW-1185">Reference proteome</keyword>
<keyword evidence="6" id="KW-0406">Ion transport</keyword>
<keyword evidence="5 8" id="KW-1133">Transmembrane helix</keyword>
<feature type="transmembrane region" description="Helical" evidence="8">
    <location>
        <begin position="525"/>
        <end position="544"/>
    </location>
</feature>
<comment type="subcellular location">
    <subcellularLocation>
        <location evidence="1">Membrane</location>
        <topology evidence="1">Multi-pass membrane protein</topology>
    </subcellularLocation>
</comment>
<dbReference type="RefSeq" id="WP_289166000.1">
    <property type="nucleotide sequence ID" value="NZ_JASZZN010000020.1"/>
</dbReference>
<protein>
    <submittedName>
        <fullName evidence="9">ATPase V</fullName>
    </submittedName>
</protein>
<evidence type="ECO:0000256" key="2">
    <source>
        <dbReference type="ARBA" id="ARBA00009904"/>
    </source>
</evidence>
<evidence type="ECO:0000256" key="5">
    <source>
        <dbReference type="ARBA" id="ARBA00022989"/>
    </source>
</evidence>
<keyword evidence="7 8" id="KW-0472">Membrane</keyword>
<feature type="transmembrane region" description="Helical" evidence="8">
    <location>
        <begin position="457"/>
        <end position="480"/>
    </location>
</feature>
<evidence type="ECO:0000256" key="3">
    <source>
        <dbReference type="ARBA" id="ARBA00022448"/>
    </source>
</evidence>
<dbReference type="Proteomes" id="UP001239462">
    <property type="component" value="Unassembled WGS sequence"/>
</dbReference>
<dbReference type="PANTHER" id="PTHR11629">
    <property type="entry name" value="VACUOLAR PROTON ATPASES"/>
    <property type="match status" value="1"/>
</dbReference>
<feature type="transmembrane region" description="Helical" evidence="8">
    <location>
        <begin position="564"/>
        <end position="585"/>
    </location>
</feature>
<accession>A0ABT7PP17</accession>
<dbReference type="InterPro" id="IPR002490">
    <property type="entry name" value="V-ATPase_116kDa_su"/>
</dbReference>
<evidence type="ECO:0000256" key="7">
    <source>
        <dbReference type="ARBA" id="ARBA00023136"/>
    </source>
</evidence>
<evidence type="ECO:0000313" key="9">
    <source>
        <dbReference type="EMBL" id="MDM4018255.1"/>
    </source>
</evidence>
<proteinExistence type="inferred from homology"/>